<dbReference type="Proteomes" id="UP000242699">
    <property type="component" value="Unassembled WGS sequence"/>
</dbReference>
<accession>A0A2T2WST4</accession>
<sequence length="69" mass="7932">MKEREWVIVVNQLEDFERALQVIPFLKLGSQVSDHPSCACKGEWENADELLQVLYQNSVDVVSVQERQG</sequence>
<protein>
    <submittedName>
        <fullName evidence="1">Uncharacterized protein</fullName>
    </submittedName>
</protein>
<name>A0A2T2WST4_9FIRM</name>
<evidence type="ECO:0000313" key="1">
    <source>
        <dbReference type="EMBL" id="PSR25307.1"/>
    </source>
</evidence>
<comment type="caution">
    <text evidence="1">The sequence shown here is derived from an EMBL/GenBank/DDBJ whole genome shotgun (WGS) entry which is preliminary data.</text>
</comment>
<proteinExistence type="predicted"/>
<gene>
    <name evidence="1" type="ORF">C7B43_17225</name>
</gene>
<organism evidence="1 2">
    <name type="scientific">Sulfobacillus benefaciens</name>
    <dbReference type="NCBI Taxonomy" id="453960"/>
    <lineage>
        <taxon>Bacteria</taxon>
        <taxon>Bacillati</taxon>
        <taxon>Bacillota</taxon>
        <taxon>Clostridia</taxon>
        <taxon>Eubacteriales</taxon>
        <taxon>Clostridiales Family XVII. Incertae Sedis</taxon>
        <taxon>Sulfobacillus</taxon>
    </lineage>
</organism>
<evidence type="ECO:0000313" key="2">
    <source>
        <dbReference type="Proteomes" id="UP000242699"/>
    </source>
</evidence>
<dbReference type="AlphaFoldDB" id="A0A2T2WST4"/>
<dbReference type="EMBL" id="PXYT01000057">
    <property type="protein sequence ID" value="PSR25307.1"/>
    <property type="molecule type" value="Genomic_DNA"/>
</dbReference>
<reference evidence="1 2" key="1">
    <citation type="journal article" date="2014" name="BMC Genomics">
        <title>Comparison of environmental and isolate Sulfobacillus genomes reveals diverse carbon, sulfur, nitrogen, and hydrogen metabolisms.</title>
        <authorList>
            <person name="Justice N.B."/>
            <person name="Norman A."/>
            <person name="Brown C.T."/>
            <person name="Singh A."/>
            <person name="Thomas B.C."/>
            <person name="Banfield J.F."/>
        </authorList>
    </citation>
    <scope>NUCLEOTIDE SEQUENCE [LARGE SCALE GENOMIC DNA]</scope>
    <source>
        <strain evidence="1">AMDSBA1</strain>
    </source>
</reference>